<dbReference type="GO" id="GO:0016491">
    <property type="term" value="F:oxidoreductase activity"/>
    <property type="evidence" value="ECO:0007669"/>
    <property type="project" value="InterPro"/>
</dbReference>
<dbReference type="SUPFAM" id="SSF52833">
    <property type="entry name" value="Thioredoxin-like"/>
    <property type="match status" value="1"/>
</dbReference>
<dbReference type="Proteomes" id="UP000192602">
    <property type="component" value="Unassembled WGS sequence"/>
</dbReference>
<dbReference type="GO" id="GO:0016209">
    <property type="term" value="F:antioxidant activity"/>
    <property type="evidence" value="ECO:0007669"/>
    <property type="project" value="InterPro"/>
</dbReference>
<keyword evidence="3" id="KW-1185">Reference proteome</keyword>
<dbReference type="OrthoDB" id="9813820at2"/>
<accession>A0A1W1WRZ5</accession>
<evidence type="ECO:0000313" key="3">
    <source>
        <dbReference type="Proteomes" id="UP000192602"/>
    </source>
</evidence>
<sequence length="192" mass="22026">MLKKLLFVMMFVGVLFGAQREVDKGFVLTTVDNQKIHIHIKKNGIEVKEYPGKVIILDFFGKRCPPCRMEMPILGDLQTKLKDKMQIIGLHVQEPLSKRDLQELYKRGINYPIVDYLPNKENQAFVGFIGQLTGWSGSIPYMLFFDPKGTYQGYHIGMANEESLKKFIEKLYNTSKKSTPKTESNTTKKASK</sequence>
<dbReference type="PANTHER" id="PTHR42852">
    <property type="entry name" value="THIOL:DISULFIDE INTERCHANGE PROTEIN DSBE"/>
    <property type="match status" value="1"/>
</dbReference>
<dbReference type="Pfam" id="PF00578">
    <property type="entry name" value="AhpC-TSA"/>
    <property type="match status" value="1"/>
</dbReference>
<dbReference type="PROSITE" id="PS51352">
    <property type="entry name" value="THIOREDOXIN_2"/>
    <property type="match status" value="1"/>
</dbReference>
<dbReference type="InterPro" id="IPR013766">
    <property type="entry name" value="Thioredoxin_domain"/>
</dbReference>
<dbReference type="CDD" id="cd02966">
    <property type="entry name" value="TlpA_like_family"/>
    <property type="match status" value="1"/>
</dbReference>
<dbReference type="RefSeq" id="WP_084274762.1">
    <property type="nucleotide sequence ID" value="NZ_AP026671.1"/>
</dbReference>
<dbReference type="InterPro" id="IPR036249">
    <property type="entry name" value="Thioredoxin-like_sf"/>
</dbReference>
<evidence type="ECO:0000313" key="2">
    <source>
        <dbReference type="EMBL" id="SMC08483.1"/>
    </source>
</evidence>
<dbReference type="PANTHER" id="PTHR42852:SF13">
    <property type="entry name" value="PROTEIN DIPZ"/>
    <property type="match status" value="1"/>
</dbReference>
<feature type="domain" description="Thioredoxin" evidence="1">
    <location>
        <begin position="17"/>
        <end position="173"/>
    </location>
</feature>
<organism evidence="2 3">
    <name type="scientific">Nitratiruptor tergarcus DSM 16512</name>
    <dbReference type="NCBI Taxonomy" id="1069081"/>
    <lineage>
        <taxon>Bacteria</taxon>
        <taxon>Pseudomonadati</taxon>
        <taxon>Campylobacterota</taxon>
        <taxon>Epsilonproteobacteria</taxon>
        <taxon>Nautiliales</taxon>
        <taxon>Nitratiruptoraceae</taxon>
        <taxon>Nitratiruptor</taxon>
    </lineage>
</organism>
<name>A0A1W1WRZ5_9BACT</name>
<proteinExistence type="predicted"/>
<dbReference type="Gene3D" id="3.40.30.10">
    <property type="entry name" value="Glutaredoxin"/>
    <property type="match status" value="1"/>
</dbReference>
<dbReference type="InterPro" id="IPR000866">
    <property type="entry name" value="AhpC/TSA"/>
</dbReference>
<dbReference type="InterPro" id="IPR050553">
    <property type="entry name" value="Thioredoxin_ResA/DsbE_sf"/>
</dbReference>
<dbReference type="STRING" id="1069081.SAMN05660197_0235"/>
<dbReference type="AlphaFoldDB" id="A0A1W1WRZ5"/>
<evidence type="ECO:0000259" key="1">
    <source>
        <dbReference type="PROSITE" id="PS51352"/>
    </source>
</evidence>
<protein>
    <submittedName>
        <fullName evidence="2">AhpC/TSA family protein</fullName>
    </submittedName>
</protein>
<gene>
    <name evidence="2" type="ORF">SAMN05660197_0235</name>
</gene>
<reference evidence="3" key="1">
    <citation type="submission" date="2017-04" db="EMBL/GenBank/DDBJ databases">
        <authorList>
            <person name="Varghese N."/>
            <person name="Submissions S."/>
        </authorList>
    </citation>
    <scope>NUCLEOTIDE SEQUENCE [LARGE SCALE GENOMIC DNA]</scope>
    <source>
        <strain evidence="3">DSM 16512</strain>
    </source>
</reference>
<dbReference type="EMBL" id="FWWZ01000001">
    <property type="protein sequence ID" value="SMC08483.1"/>
    <property type="molecule type" value="Genomic_DNA"/>
</dbReference>